<dbReference type="CDD" id="cd01276">
    <property type="entry name" value="PKCI_related"/>
    <property type="match status" value="1"/>
</dbReference>
<name>A0A7M1B732_9BACT</name>
<dbReference type="RefSeq" id="WP_193111709.1">
    <property type="nucleotide sequence ID" value="NZ_CP041406.1"/>
</dbReference>
<organism evidence="5 6">
    <name type="scientific">Sulfurimonas paralvinellae</name>
    <dbReference type="NCBI Taxonomy" id="317658"/>
    <lineage>
        <taxon>Bacteria</taxon>
        <taxon>Pseudomonadati</taxon>
        <taxon>Campylobacterota</taxon>
        <taxon>Epsilonproteobacteria</taxon>
        <taxon>Campylobacterales</taxon>
        <taxon>Sulfurimonadaceae</taxon>
        <taxon>Sulfurimonas</taxon>
    </lineage>
</organism>
<sequence>MCLFCKIVNKEIPSNIVLEDENFLAFHDINPKAPVHILAIPKIHVDSFNEVSPETMAGMTSFIQQLAKETKLDKNGYRVITNIGENGGQEVKHLHFHVLGGAKLKWDHFSDADPKDFI</sequence>
<evidence type="ECO:0000313" key="6">
    <source>
        <dbReference type="Proteomes" id="UP000593580"/>
    </source>
</evidence>
<reference evidence="5 6" key="1">
    <citation type="submission" date="2019-07" db="EMBL/GenBank/DDBJ databases">
        <title>Sulfurimonas paralvinellae sp. nov., a novel mesophilic, hydrogen- and sulfur-oxidizing chemolithoautotroph within the Epsilonproteo- bacteria isolated from a deep-sea hydrothermal vent polychaete nest, reclassification of Thiomicrospira denitrificans as Sulfurimonas denitrificans comb. nov. and emended description of the genus Sulfurimonas.</title>
        <authorList>
            <person name="Wang S."/>
            <person name="Jiang L."/>
            <person name="Shao Z."/>
        </authorList>
    </citation>
    <scope>NUCLEOTIDE SEQUENCE [LARGE SCALE GENOMIC DNA]</scope>
    <source>
        <strain evidence="5 6">GO25</strain>
    </source>
</reference>
<dbReference type="Pfam" id="PF01230">
    <property type="entry name" value="HIT"/>
    <property type="match status" value="1"/>
</dbReference>
<gene>
    <name evidence="5" type="ORF">FM071_03890</name>
</gene>
<accession>A0A7M1B732</accession>
<protein>
    <submittedName>
        <fullName evidence="5">Histidine triad nucleotide-binding protein</fullName>
    </submittedName>
</protein>
<dbReference type="PANTHER" id="PTHR23089">
    <property type="entry name" value="HISTIDINE TRIAD HIT PROTEIN"/>
    <property type="match status" value="1"/>
</dbReference>
<dbReference type="InterPro" id="IPR036265">
    <property type="entry name" value="HIT-like_sf"/>
</dbReference>
<dbReference type="PRINTS" id="PR00332">
    <property type="entry name" value="HISTRIAD"/>
</dbReference>
<keyword evidence="6" id="KW-1185">Reference proteome</keyword>
<evidence type="ECO:0000256" key="2">
    <source>
        <dbReference type="PIRSR" id="PIRSR601310-3"/>
    </source>
</evidence>
<dbReference type="KEGG" id="spal:FM071_03890"/>
<proteinExistence type="predicted"/>
<evidence type="ECO:0000259" key="4">
    <source>
        <dbReference type="PROSITE" id="PS51084"/>
    </source>
</evidence>
<dbReference type="AlphaFoldDB" id="A0A7M1B732"/>
<dbReference type="InterPro" id="IPR001310">
    <property type="entry name" value="Histidine_triad_HIT"/>
</dbReference>
<dbReference type="EMBL" id="CP041406">
    <property type="protein sequence ID" value="QOP45465.1"/>
    <property type="molecule type" value="Genomic_DNA"/>
</dbReference>
<dbReference type="InterPro" id="IPR019808">
    <property type="entry name" value="Histidine_triad_CS"/>
</dbReference>
<dbReference type="PROSITE" id="PS00892">
    <property type="entry name" value="HIT_1"/>
    <property type="match status" value="1"/>
</dbReference>
<evidence type="ECO:0000256" key="1">
    <source>
        <dbReference type="PIRSR" id="PIRSR601310-1"/>
    </source>
</evidence>
<dbReference type="Gene3D" id="3.30.428.10">
    <property type="entry name" value="HIT-like"/>
    <property type="match status" value="1"/>
</dbReference>
<dbReference type="GO" id="GO:0003824">
    <property type="term" value="F:catalytic activity"/>
    <property type="evidence" value="ECO:0007669"/>
    <property type="project" value="InterPro"/>
</dbReference>
<feature type="short sequence motif" description="Histidine triad motif" evidence="2 3">
    <location>
        <begin position="93"/>
        <end position="97"/>
    </location>
</feature>
<evidence type="ECO:0000313" key="5">
    <source>
        <dbReference type="EMBL" id="QOP45465.1"/>
    </source>
</evidence>
<evidence type="ECO:0000256" key="3">
    <source>
        <dbReference type="PROSITE-ProRule" id="PRU00464"/>
    </source>
</evidence>
<dbReference type="PROSITE" id="PS51084">
    <property type="entry name" value="HIT_2"/>
    <property type="match status" value="1"/>
</dbReference>
<feature type="domain" description="HIT" evidence="4">
    <location>
        <begin position="3"/>
        <end position="114"/>
    </location>
</feature>
<feature type="active site" description="Tele-AMP-histidine intermediate" evidence="1">
    <location>
        <position position="95"/>
    </location>
</feature>
<dbReference type="SUPFAM" id="SSF54197">
    <property type="entry name" value="HIT-like"/>
    <property type="match status" value="1"/>
</dbReference>
<dbReference type="Proteomes" id="UP000593580">
    <property type="component" value="Chromosome"/>
</dbReference>
<dbReference type="InterPro" id="IPR011146">
    <property type="entry name" value="HIT-like"/>
</dbReference>